<reference evidence="2" key="1">
    <citation type="thesis" date="2020" institute="ProQuest LLC" country="789 East Eisenhower Parkway, Ann Arbor, MI, USA">
        <title>Comparative Genomics and Chromosome Evolution.</title>
        <authorList>
            <person name="Mudd A.B."/>
        </authorList>
    </citation>
    <scope>NUCLEOTIDE SEQUENCE</scope>
    <source>
        <strain evidence="2">HN-11 Male</strain>
        <tissue evidence="2">Kidney and liver</tissue>
    </source>
</reference>
<proteinExistence type="predicted"/>
<keyword evidence="3" id="KW-1185">Reference proteome</keyword>
<dbReference type="AlphaFoldDB" id="A0A8J6FCS4"/>
<keyword evidence="1" id="KW-0812">Transmembrane</keyword>
<name>A0A8J6FCS4_ELECQ</name>
<dbReference type="EMBL" id="WNTK01000004">
    <property type="protein sequence ID" value="KAG9485888.1"/>
    <property type="molecule type" value="Genomic_DNA"/>
</dbReference>
<organism evidence="2 3">
    <name type="scientific">Eleutherodactylus coqui</name>
    <name type="common">Puerto Rican coqui</name>
    <dbReference type="NCBI Taxonomy" id="57060"/>
    <lineage>
        <taxon>Eukaryota</taxon>
        <taxon>Metazoa</taxon>
        <taxon>Chordata</taxon>
        <taxon>Craniata</taxon>
        <taxon>Vertebrata</taxon>
        <taxon>Euteleostomi</taxon>
        <taxon>Amphibia</taxon>
        <taxon>Batrachia</taxon>
        <taxon>Anura</taxon>
        <taxon>Neobatrachia</taxon>
        <taxon>Hyloidea</taxon>
        <taxon>Eleutherodactylidae</taxon>
        <taxon>Eleutherodactylinae</taxon>
        <taxon>Eleutherodactylus</taxon>
        <taxon>Eleutherodactylus</taxon>
    </lineage>
</organism>
<evidence type="ECO:0000313" key="2">
    <source>
        <dbReference type="EMBL" id="KAG9485888.1"/>
    </source>
</evidence>
<keyword evidence="1" id="KW-0472">Membrane</keyword>
<evidence type="ECO:0000313" key="3">
    <source>
        <dbReference type="Proteomes" id="UP000770717"/>
    </source>
</evidence>
<keyword evidence="1" id="KW-1133">Transmembrane helix</keyword>
<dbReference type="Proteomes" id="UP000770717">
    <property type="component" value="Unassembled WGS sequence"/>
</dbReference>
<comment type="caution">
    <text evidence="2">The sequence shown here is derived from an EMBL/GenBank/DDBJ whole genome shotgun (WGS) entry which is preliminary data.</text>
</comment>
<accession>A0A8J6FCS4</accession>
<protein>
    <submittedName>
        <fullName evidence="2">Uncharacterized protein</fullName>
    </submittedName>
</protein>
<gene>
    <name evidence="2" type="ORF">GDO78_008786</name>
</gene>
<sequence>MTIVMFFFTCPFASKSLFFFLRISFLYCSLRFDSLFKPEVLLHLINARQEHFIFFTTLSYNKMWFYTLKKFLLNNTSSLRFSIGSTLL</sequence>
<evidence type="ECO:0000256" key="1">
    <source>
        <dbReference type="SAM" id="Phobius"/>
    </source>
</evidence>
<feature type="transmembrane region" description="Helical" evidence="1">
    <location>
        <begin position="6"/>
        <end position="28"/>
    </location>
</feature>